<protein>
    <submittedName>
        <fullName evidence="1">Uncharacterized protein</fullName>
    </submittedName>
</protein>
<name>A0ACB9P201_9MYRT</name>
<evidence type="ECO:0000313" key="2">
    <source>
        <dbReference type="Proteomes" id="UP001057402"/>
    </source>
</evidence>
<gene>
    <name evidence="1" type="ORF">MLD38_027504</name>
</gene>
<organism evidence="1 2">
    <name type="scientific">Melastoma candidum</name>
    <dbReference type="NCBI Taxonomy" id="119954"/>
    <lineage>
        <taxon>Eukaryota</taxon>
        <taxon>Viridiplantae</taxon>
        <taxon>Streptophyta</taxon>
        <taxon>Embryophyta</taxon>
        <taxon>Tracheophyta</taxon>
        <taxon>Spermatophyta</taxon>
        <taxon>Magnoliopsida</taxon>
        <taxon>eudicotyledons</taxon>
        <taxon>Gunneridae</taxon>
        <taxon>Pentapetalae</taxon>
        <taxon>rosids</taxon>
        <taxon>malvids</taxon>
        <taxon>Myrtales</taxon>
        <taxon>Melastomataceae</taxon>
        <taxon>Melastomatoideae</taxon>
        <taxon>Melastomateae</taxon>
        <taxon>Melastoma</taxon>
    </lineage>
</organism>
<sequence>MSADDQRSTLDVKGIISLIPNLTQFVADVIAISNPNPQTPAASTTDGQLVSAIPSGRRHGGISSSGTQSNAPNREAGDDEGRHPMVTEDNYRSLYNQVDKLFRDLKHVERSLQRLVSLEESVGSQFGTLVRQSRELEDLLKVPTISPQNGRRLDASKLQDTDVLEKFRSLNNMVTQIQDQIPFMYPVSEQGIPHNIGKIPHFNPYYLVWRKDMTNMRDNVLAVIVSVVFWRITSAPMNR</sequence>
<dbReference type="Proteomes" id="UP001057402">
    <property type="component" value="Chromosome 7"/>
</dbReference>
<comment type="caution">
    <text evidence="1">The sequence shown here is derived from an EMBL/GenBank/DDBJ whole genome shotgun (WGS) entry which is preliminary data.</text>
</comment>
<accession>A0ACB9P201</accession>
<evidence type="ECO:0000313" key="1">
    <source>
        <dbReference type="EMBL" id="KAI4342942.1"/>
    </source>
</evidence>
<keyword evidence="2" id="KW-1185">Reference proteome</keyword>
<proteinExistence type="predicted"/>
<dbReference type="EMBL" id="CM042886">
    <property type="protein sequence ID" value="KAI4342942.1"/>
    <property type="molecule type" value="Genomic_DNA"/>
</dbReference>
<reference evidence="2" key="1">
    <citation type="journal article" date="2023" name="Front. Plant Sci.">
        <title>Chromosomal-level genome assembly of Melastoma candidum provides insights into trichome evolution.</title>
        <authorList>
            <person name="Zhong Y."/>
            <person name="Wu W."/>
            <person name="Sun C."/>
            <person name="Zou P."/>
            <person name="Liu Y."/>
            <person name="Dai S."/>
            <person name="Zhou R."/>
        </authorList>
    </citation>
    <scope>NUCLEOTIDE SEQUENCE [LARGE SCALE GENOMIC DNA]</scope>
</reference>